<feature type="repeat" description="TPR" evidence="3">
    <location>
        <begin position="110"/>
        <end position="143"/>
    </location>
</feature>
<dbReference type="Proteomes" id="UP000630353">
    <property type="component" value="Unassembled WGS sequence"/>
</dbReference>
<dbReference type="InterPro" id="IPR029063">
    <property type="entry name" value="SAM-dependent_MTases_sf"/>
</dbReference>
<dbReference type="PANTHER" id="PTHR44858:SF1">
    <property type="entry name" value="UDP-N-ACETYLGLUCOSAMINE--PEPTIDE N-ACETYLGLUCOSAMINYLTRANSFERASE SPINDLY-RELATED"/>
    <property type="match status" value="1"/>
</dbReference>
<dbReference type="SUPFAM" id="SSF53335">
    <property type="entry name" value="S-adenosyl-L-methionine-dependent methyltransferases"/>
    <property type="match status" value="1"/>
</dbReference>
<dbReference type="Pfam" id="PF08241">
    <property type="entry name" value="Methyltransf_11"/>
    <property type="match status" value="1"/>
</dbReference>
<dbReference type="InterPro" id="IPR011990">
    <property type="entry name" value="TPR-like_helical_dom_sf"/>
</dbReference>
<dbReference type="CDD" id="cd02440">
    <property type="entry name" value="AdoMet_MTases"/>
    <property type="match status" value="1"/>
</dbReference>
<dbReference type="PROSITE" id="PS50293">
    <property type="entry name" value="TPR_REGION"/>
    <property type="match status" value="1"/>
</dbReference>
<evidence type="ECO:0000256" key="3">
    <source>
        <dbReference type="PROSITE-ProRule" id="PRU00339"/>
    </source>
</evidence>
<proteinExistence type="predicted"/>
<dbReference type="InterPro" id="IPR050498">
    <property type="entry name" value="Ycf3"/>
</dbReference>
<protein>
    <recommendedName>
        <fullName evidence="4">Methyltransferase type 11 domain-containing protein</fullName>
    </recommendedName>
</protein>
<evidence type="ECO:0000256" key="2">
    <source>
        <dbReference type="ARBA" id="ARBA00022803"/>
    </source>
</evidence>
<reference evidence="5" key="2">
    <citation type="submission" date="2020-09" db="EMBL/GenBank/DDBJ databases">
        <authorList>
            <person name="Sun Q."/>
            <person name="Kim S."/>
        </authorList>
    </citation>
    <scope>NUCLEOTIDE SEQUENCE</scope>
    <source>
        <strain evidence="5">KCTC 42651</strain>
    </source>
</reference>
<evidence type="ECO:0000259" key="4">
    <source>
        <dbReference type="Pfam" id="PF08241"/>
    </source>
</evidence>
<dbReference type="Pfam" id="PF13431">
    <property type="entry name" value="TPR_17"/>
    <property type="match status" value="1"/>
</dbReference>
<feature type="domain" description="Methyltransferase type 11" evidence="4">
    <location>
        <begin position="280"/>
        <end position="371"/>
    </location>
</feature>
<accession>A0A918XWI4</accession>
<evidence type="ECO:0000256" key="1">
    <source>
        <dbReference type="ARBA" id="ARBA00022737"/>
    </source>
</evidence>
<organism evidence="5 6">
    <name type="scientific">Thalassobaculum fulvum</name>
    <dbReference type="NCBI Taxonomy" id="1633335"/>
    <lineage>
        <taxon>Bacteria</taxon>
        <taxon>Pseudomonadati</taxon>
        <taxon>Pseudomonadota</taxon>
        <taxon>Alphaproteobacteria</taxon>
        <taxon>Rhodospirillales</taxon>
        <taxon>Thalassobaculaceae</taxon>
        <taxon>Thalassobaculum</taxon>
    </lineage>
</organism>
<dbReference type="Gene3D" id="1.25.40.10">
    <property type="entry name" value="Tetratricopeptide repeat domain"/>
    <property type="match status" value="2"/>
</dbReference>
<dbReference type="SMART" id="SM00028">
    <property type="entry name" value="TPR"/>
    <property type="match status" value="6"/>
</dbReference>
<dbReference type="Gene3D" id="3.40.50.150">
    <property type="entry name" value="Vaccinia Virus protein VP39"/>
    <property type="match status" value="1"/>
</dbReference>
<dbReference type="InterPro" id="IPR019734">
    <property type="entry name" value="TPR_rpt"/>
</dbReference>
<feature type="repeat" description="TPR" evidence="3">
    <location>
        <begin position="178"/>
        <end position="211"/>
    </location>
</feature>
<dbReference type="RefSeq" id="WP_189994621.1">
    <property type="nucleotide sequence ID" value="NZ_BMZS01000013.1"/>
</dbReference>
<dbReference type="InterPro" id="IPR013216">
    <property type="entry name" value="Methyltransf_11"/>
</dbReference>
<dbReference type="GO" id="GO:0008757">
    <property type="term" value="F:S-adenosylmethionine-dependent methyltransferase activity"/>
    <property type="evidence" value="ECO:0007669"/>
    <property type="project" value="InterPro"/>
</dbReference>
<keyword evidence="6" id="KW-1185">Reference proteome</keyword>
<keyword evidence="1" id="KW-0677">Repeat</keyword>
<evidence type="ECO:0000313" key="6">
    <source>
        <dbReference type="Proteomes" id="UP000630353"/>
    </source>
</evidence>
<dbReference type="Pfam" id="PF13432">
    <property type="entry name" value="TPR_16"/>
    <property type="match status" value="1"/>
</dbReference>
<evidence type="ECO:0000313" key="5">
    <source>
        <dbReference type="EMBL" id="GHD61425.1"/>
    </source>
</evidence>
<dbReference type="AlphaFoldDB" id="A0A918XWI4"/>
<dbReference type="SUPFAM" id="SSF48452">
    <property type="entry name" value="TPR-like"/>
    <property type="match status" value="1"/>
</dbReference>
<gene>
    <name evidence="5" type="ORF">GCM10017083_48720</name>
</gene>
<dbReference type="Pfam" id="PF13424">
    <property type="entry name" value="TPR_12"/>
    <property type="match status" value="1"/>
</dbReference>
<comment type="caution">
    <text evidence="5">The sequence shown here is derived from an EMBL/GenBank/DDBJ whole genome shotgun (WGS) entry which is preliminary data.</text>
</comment>
<name>A0A918XWI4_9PROT</name>
<dbReference type="PANTHER" id="PTHR44858">
    <property type="entry name" value="TETRATRICOPEPTIDE REPEAT PROTEIN 6"/>
    <property type="match status" value="1"/>
</dbReference>
<dbReference type="EMBL" id="BMZS01000013">
    <property type="protein sequence ID" value="GHD61425.1"/>
    <property type="molecule type" value="Genomic_DNA"/>
</dbReference>
<feature type="repeat" description="TPR" evidence="3">
    <location>
        <begin position="144"/>
        <end position="177"/>
    </location>
</feature>
<keyword evidence="2 3" id="KW-0802">TPR repeat</keyword>
<dbReference type="PROSITE" id="PS50005">
    <property type="entry name" value="TPR"/>
    <property type="match status" value="3"/>
</dbReference>
<reference evidence="5" key="1">
    <citation type="journal article" date="2014" name="Int. J. Syst. Evol. Microbiol.">
        <title>Complete genome sequence of Corynebacterium casei LMG S-19264T (=DSM 44701T), isolated from a smear-ripened cheese.</title>
        <authorList>
            <consortium name="US DOE Joint Genome Institute (JGI-PGF)"/>
            <person name="Walter F."/>
            <person name="Albersmeier A."/>
            <person name="Kalinowski J."/>
            <person name="Ruckert C."/>
        </authorList>
    </citation>
    <scope>NUCLEOTIDE SEQUENCE</scope>
    <source>
        <strain evidence="5">KCTC 42651</strain>
    </source>
</reference>
<sequence>MSSVNVAAPLLVRQAVREHRSGRLDSAADLYERALSSDPADPDALHLLGALHLQRGDAMAAVPYAAKAVLVEPALAHAYNNLGLILKGAGQAAAAARCYLQATLVSPKFAEAHSNLGVVLKAEGQAALAVRHYRRALDLDPSLGEAWNNLGNVLQELGELEDAVEAYLSAADRMPDCDTVAYNVGLLLMRMGHHEDALVHLRRAVELAPERDGARHLIAAIEGETTPTAPRAYVRSLFDAYANRFESHLVGELQYRAHQATVDILDTVGGPARRFALAYDLGCGTGLVGELVRARTKRLVGIDLSPEMLKWAERKGLYDTLICGDIDDVLDQETAAPDLVLATDVFIYVGELDGTIARLARRMAPGGMFAFSIETAADGLEWFLRPSGRYAHGEAYVAETLERHGFRLLASRPIMVRQEAGEPLDGAVYLAVKPAGDGAPV</sequence>